<organism evidence="1 2">
    <name type="scientific">Acetobacter tropicalis</name>
    <dbReference type="NCBI Taxonomy" id="104102"/>
    <lineage>
        <taxon>Bacteria</taxon>
        <taxon>Pseudomonadati</taxon>
        <taxon>Pseudomonadota</taxon>
        <taxon>Alphaproteobacteria</taxon>
        <taxon>Acetobacterales</taxon>
        <taxon>Acetobacteraceae</taxon>
        <taxon>Acetobacter</taxon>
    </lineage>
</organism>
<evidence type="ECO:0000313" key="1">
    <source>
        <dbReference type="EMBL" id="ATJ92818.1"/>
    </source>
</evidence>
<proteinExistence type="predicted"/>
<accession>A0A291PN32</accession>
<gene>
    <name evidence="1" type="ORF">CIW82_18385</name>
</gene>
<protein>
    <submittedName>
        <fullName evidence="1">Uncharacterized protein</fullName>
    </submittedName>
</protein>
<dbReference type="KEGG" id="ato:CIW82_18385"/>
<dbReference type="EMBL" id="CP022700">
    <property type="protein sequence ID" value="ATJ92818.1"/>
    <property type="molecule type" value="Genomic_DNA"/>
</dbReference>
<dbReference type="AlphaFoldDB" id="A0A291PN32"/>
<dbReference type="Proteomes" id="UP000220394">
    <property type="component" value="Plasmid patbdgp1a"/>
</dbReference>
<sequence length="74" mass="8450">MLAIMPVIVGLVKTTLLWEAAVTMRGTTKVAVAVAVNLTMGERRKRKCSYLSQLKMNHQTAPWRCHHLLQMRIF</sequence>
<keyword evidence="1" id="KW-0614">Plasmid</keyword>
<geneLocation type="plasmid" evidence="2">
    <name>patbdgp1a</name>
</geneLocation>
<reference evidence="1 2" key="1">
    <citation type="submission" date="2017-08" db="EMBL/GenBank/DDBJ databases">
        <title>Complete Genome Sequence of Acetobacter tropicalis Oregon-R-modENCODE STRAIN BDGP1, an acetic acid bacterium isolated from Drosophila melanogaster gut.</title>
        <authorList>
            <person name="Wan K.H."/>
            <person name="Yu C."/>
            <person name="Park S."/>
            <person name="Hammonds A.S."/>
            <person name="Booth B.W."/>
            <person name="Celniker S.E."/>
        </authorList>
    </citation>
    <scope>NUCLEOTIDE SEQUENCE [LARGE SCALE GENOMIC DNA]</scope>
    <source>
        <strain evidence="1 2">BDGP1</strain>
        <plasmid evidence="2">Plasmid patbdgp1a</plasmid>
    </source>
</reference>
<evidence type="ECO:0000313" key="2">
    <source>
        <dbReference type="Proteomes" id="UP000220394"/>
    </source>
</evidence>
<name>A0A291PN32_9PROT</name>